<organism evidence="10 11">
    <name type="scientific">Halalkalibacter alkalisediminis</name>
    <dbReference type="NCBI Taxonomy" id="935616"/>
    <lineage>
        <taxon>Bacteria</taxon>
        <taxon>Bacillati</taxon>
        <taxon>Bacillota</taxon>
        <taxon>Bacilli</taxon>
        <taxon>Bacillales</taxon>
        <taxon>Bacillaceae</taxon>
        <taxon>Halalkalibacter</taxon>
    </lineage>
</organism>
<dbReference type="Pfam" id="PF09179">
    <property type="entry name" value="TilS"/>
    <property type="match status" value="1"/>
</dbReference>
<dbReference type="InterPro" id="IPR014729">
    <property type="entry name" value="Rossmann-like_a/b/a_fold"/>
</dbReference>
<dbReference type="EMBL" id="JBHLTR010000014">
    <property type="protein sequence ID" value="MFC0559603.1"/>
    <property type="molecule type" value="Genomic_DNA"/>
</dbReference>
<dbReference type="Proteomes" id="UP001589833">
    <property type="component" value="Unassembled WGS sequence"/>
</dbReference>
<evidence type="ECO:0000256" key="6">
    <source>
        <dbReference type="ARBA" id="ARBA00022840"/>
    </source>
</evidence>
<comment type="similarity">
    <text evidence="8">Belongs to the tRNA(Ile)-lysidine synthase family.</text>
</comment>
<sequence>MKADVHKFIQNHQLIEAGDRLFVAVSGGPDSMSLLHYLWLRREVDEFRLIACHVHHQLRGEEADADASYVKQFCLDHQIECLEKKVDVKGYAKEKNIGTQLAARELRYQWFAELLQSSKDKLVTGHHGDDQIETMLMKIVRGIVPLHSFGIPVKRQLGNGFLIRPLLGITKDKIEQYCREASISPRQDLSNHSSTYTRNRFRKAVLPFLKKENHHIHLHMQRQNEWASDDHDFLMAEANKHMSDIIMKKSERNVTISRIALLRIGVALQRRVIHLILSYLYGKNSRFITSIHIEQVLHMFQGKKTTAELHLSDSLIVRRDYDLCHFLRGSMNRMEEQAQILRIPGRISLAEWEIETYVTENVHLVEGQHQMVLDYEKVFEPLLVRRKQPQDRMSCRGMEGTKKIGRLFIDRKIAKQEREAWPLLVDGKGEVLWVPFLHRSKLANIDHQTKKVVVVSCKRLDD</sequence>
<evidence type="ECO:0000259" key="9">
    <source>
        <dbReference type="SMART" id="SM00977"/>
    </source>
</evidence>
<keyword evidence="4 8" id="KW-0819">tRNA processing</keyword>
<dbReference type="SUPFAM" id="SSF82829">
    <property type="entry name" value="MesJ substrate recognition domain-like"/>
    <property type="match status" value="1"/>
</dbReference>
<dbReference type="InterPro" id="IPR011063">
    <property type="entry name" value="TilS/TtcA_N"/>
</dbReference>
<keyword evidence="5 8" id="KW-0547">Nucleotide-binding</keyword>
<comment type="caution">
    <text evidence="10">The sequence shown here is derived from an EMBL/GenBank/DDBJ whole genome shotgun (WGS) entry which is preliminary data.</text>
</comment>
<keyword evidence="2 8" id="KW-0963">Cytoplasm</keyword>
<dbReference type="InterPro" id="IPR012795">
    <property type="entry name" value="tRNA_Ile_lys_synt_N"/>
</dbReference>
<evidence type="ECO:0000256" key="7">
    <source>
        <dbReference type="ARBA" id="ARBA00048539"/>
    </source>
</evidence>
<proteinExistence type="inferred from homology"/>
<evidence type="ECO:0000256" key="1">
    <source>
        <dbReference type="ARBA" id="ARBA00004496"/>
    </source>
</evidence>
<dbReference type="RefSeq" id="WP_273846783.1">
    <property type="nucleotide sequence ID" value="NZ_JAQQWT010000019.1"/>
</dbReference>
<feature type="binding site" evidence="8">
    <location>
        <begin position="26"/>
        <end position="31"/>
    </location>
    <ligand>
        <name>ATP</name>
        <dbReference type="ChEBI" id="CHEBI:30616"/>
    </ligand>
</feature>
<dbReference type="InterPro" id="IPR012796">
    <property type="entry name" value="Lysidine-tRNA-synth_C"/>
</dbReference>
<evidence type="ECO:0000256" key="8">
    <source>
        <dbReference type="HAMAP-Rule" id="MF_01161"/>
    </source>
</evidence>
<evidence type="ECO:0000256" key="3">
    <source>
        <dbReference type="ARBA" id="ARBA00022598"/>
    </source>
</evidence>
<feature type="domain" description="Lysidine-tRNA(Ile) synthetase C-terminal" evidence="9">
    <location>
        <begin position="382"/>
        <end position="455"/>
    </location>
</feature>
<dbReference type="SMART" id="SM00977">
    <property type="entry name" value="TilS_C"/>
    <property type="match status" value="1"/>
</dbReference>
<dbReference type="CDD" id="cd01992">
    <property type="entry name" value="TilS_N"/>
    <property type="match status" value="1"/>
</dbReference>
<dbReference type="NCBIfam" id="TIGR02433">
    <property type="entry name" value="lysidine_TilS_C"/>
    <property type="match status" value="1"/>
</dbReference>
<dbReference type="HAMAP" id="MF_01161">
    <property type="entry name" value="tRNA_Ile_lys_synt"/>
    <property type="match status" value="1"/>
</dbReference>
<keyword evidence="11" id="KW-1185">Reference proteome</keyword>
<name>A0ABV6NFS7_9BACI</name>
<comment type="catalytic activity">
    <reaction evidence="7 8">
        <text>cytidine(34) in tRNA(Ile2) + L-lysine + ATP = lysidine(34) in tRNA(Ile2) + AMP + diphosphate + H(+)</text>
        <dbReference type="Rhea" id="RHEA:43744"/>
        <dbReference type="Rhea" id="RHEA-COMP:10625"/>
        <dbReference type="Rhea" id="RHEA-COMP:10670"/>
        <dbReference type="ChEBI" id="CHEBI:15378"/>
        <dbReference type="ChEBI" id="CHEBI:30616"/>
        <dbReference type="ChEBI" id="CHEBI:32551"/>
        <dbReference type="ChEBI" id="CHEBI:33019"/>
        <dbReference type="ChEBI" id="CHEBI:82748"/>
        <dbReference type="ChEBI" id="CHEBI:83665"/>
        <dbReference type="ChEBI" id="CHEBI:456215"/>
        <dbReference type="EC" id="6.3.4.19"/>
    </reaction>
</comment>
<gene>
    <name evidence="8 10" type="primary">tilS</name>
    <name evidence="10" type="ORF">ACFFH4_11155</name>
</gene>
<evidence type="ECO:0000256" key="2">
    <source>
        <dbReference type="ARBA" id="ARBA00022490"/>
    </source>
</evidence>
<dbReference type="Pfam" id="PF11734">
    <property type="entry name" value="TilS_C"/>
    <property type="match status" value="1"/>
</dbReference>
<dbReference type="NCBIfam" id="TIGR02432">
    <property type="entry name" value="lysidine_TilS_N"/>
    <property type="match status" value="1"/>
</dbReference>
<dbReference type="InterPro" id="IPR015262">
    <property type="entry name" value="tRNA_Ile_lys_synt_subst-bd"/>
</dbReference>
<comment type="subcellular location">
    <subcellularLocation>
        <location evidence="1 8">Cytoplasm</location>
    </subcellularLocation>
</comment>
<dbReference type="PANTHER" id="PTHR43033:SF1">
    <property type="entry name" value="TRNA(ILE)-LYSIDINE SYNTHASE-RELATED"/>
    <property type="match status" value="1"/>
</dbReference>
<dbReference type="PANTHER" id="PTHR43033">
    <property type="entry name" value="TRNA(ILE)-LYSIDINE SYNTHASE-RELATED"/>
    <property type="match status" value="1"/>
</dbReference>
<dbReference type="SUPFAM" id="SSF52402">
    <property type="entry name" value="Adenine nucleotide alpha hydrolases-like"/>
    <property type="match status" value="1"/>
</dbReference>
<comment type="function">
    <text evidence="8">Ligates lysine onto the cytidine present at position 34 of the AUA codon-specific tRNA(Ile) that contains the anticodon CAU, in an ATP-dependent manner. Cytidine is converted to lysidine, thus changing the amino acid specificity of the tRNA from methionine to isoleucine.</text>
</comment>
<evidence type="ECO:0000256" key="5">
    <source>
        <dbReference type="ARBA" id="ARBA00022741"/>
    </source>
</evidence>
<keyword evidence="3 8" id="KW-0436">Ligase</keyword>
<dbReference type="GO" id="GO:0032267">
    <property type="term" value="F:tRNA(Ile)-lysidine synthase activity"/>
    <property type="evidence" value="ECO:0007669"/>
    <property type="project" value="UniProtKB-EC"/>
</dbReference>
<accession>A0ABV6NFS7</accession>
<dbReference type="Gene3D" id="3.40.50.620">
    <property type="entry name" value="HUPs"/>
    <property type="match status" value="1"/>
</dbReference>
<dbReference type="EC" id="6.3.4.19" evidence="8"/>
<evidence type="ECO:0000313" key="10">
    <source>
        <dbReference type="EMBL" id="MFC0559603.1"/>
    </source>
</evidence>
<keyword evidence="6 8" id="KW-0067">ATP-binding</keyword>
<evidence type="ECO:0000256" key="4">
    <source>
        <dbReference type="ARBA" id="ARBA00022694"/>
    </source>
</evidence>
<dbReference type="Gene3D" id="3.30.465.60">
    <property type="match status" value="1"/>
</dbReference>
<evidence type="ECO:0000313" key="11">
    <source>
        <dbReference type="Proteomes" id="UP001589833"/>
    </source>
</evidence>
<dbReference type="Pfam" id="PF01171">
    <property type="entry name" value="ATP_bind_3"/>
    <property type="match status" value="1"/>
</dbReference>
<reference evidence="10 11" key="1">
    <citation type="submission" date="2024-09" db="EMBL/GenBank/DDBJ databases">
        <authorList>
            <person name="Sun Q."/>
            <person name="Mori K."/>
        </authorList>
    </citation>
    <scope>NUCLEOTIDE SEQUENCE [LARGE SCALE GENOMIC DNA]</scope>
    <source>
        <strain evidence="10 11">NCAIM B.02301</strain>
    </source>
</reference>
<protein>
    <recommendedName>
        <fullName evidence="8">tRNA(Ile)-lysidine synthase</fullName>
        <ecNumber evidence="8">6.3.4.19</ecNumber>
    </recommendedName>
    <alternativeName>
        <fullName evidence="8">tRNA(Ile)-2-lysyl-cytidine synthase</fullName>
    </alternativeName>
    <alternativeName>
        <fullName evidence="8">tRNA(Ile)-lysidine synthetase</fullName>
    </alternativeName>
</protein>
<dbReference type="InterPro" id="IPR012094">
    <property type="entry name" value="tRNA_Ile_lys_synt"/>
</dbReference>
<comment type="domain">
    <text evidence="8">The N-terminal region contains the highly conserved SGGXDS motif, predicted to be a P-loop motif involved in ATP binding.</text>
</comment>
<dbReference type="SUPFAM" id="SSF56037">
    <property type="entry name" value="PheT/TilS domain"/>
    <property type="match status" value="1"/>
</dbReference>